<name>A0AAW2IRC6_9LAMI</name>
<comment type="similarity">
    <text evidence="2 3">Belongs to the small heat shock protein (HSP20) family.</text>
</comment>
<evidence type="ECO:0000313" key="5">
    <source>
        <dbReference type="EMBL" id="KAL0284709.1"/>
    </source>
</evidence>
<comment type="caution">
    <text evidence="5">The sequence shown here is derived from an EMBL/GenBank/DDBJ whole genome shotgun (WGS) entry which is preliminary data.</text>
</comment>
<accession>A0AAW2IRC6</accession>
<dbReference type="Pfam" id="PF00011">
    <property type="entry name" value="HSP20"/>
    <property type="match status" value="1"/>
</dbReference>
<evidence type="ECO:0000259" key="4">
    <source>
        <dbReference type="PROSITE" id="PS01031"/>
    </source>
</evidence>
<dbReference type="PANTHER" id="PTHR11527">
    <property type="entry name" value="HEAT-SHOCK PROTEIN 20 FAMILY MEMBER"/>
    <property type="match status" value="1"/>
</dbReference>
<gene>
    <name evidence="5" type="ORF">Sangu_2814500</name>
</gene>
<dbReference type="PROSITE" id="PS01031">
    <property type="entry name" value="SHSP"/>
    <property type="match status" value="1"/>
</dbReference>
<reference evidence="5" key="2">
    <citation type="journal article" date="2024" name="Plant">
        <title>Genomic evolution and insights into agronomic trait innovations of Sesamum species.</title>
        <authorList>
            <person name="Miao H."/>
            <person name="Wang L."/>
            <person name="Qu L."/>
            <person name="Liu H."/>
            <person name="Sun Y."/>
            <person name="Le M."/>
            <person name="Wang Q."/>
            <person name="Wei S."/>
            <person name="Zheng Y."/>
            <person name="Lin W."/>
            <person name="Duan Y."/>
            <person name="Cao H."/>
            <person name="Xiong S."/>
            <person name="Wang X."/>
            <person name="Wei L."/>
            <person name="Li C."/>
            <person name="Ma Q."/>
            <person name="Ju M."/>
            <person name="Zhao R."/>
            <person name="Li G."/>
            <person name="Mu C."/>
            <person name="Tian Q."/>
            <person name="Mei H."/>
            <person name="Zhang T."/>
            <person name="Gao T."/>
            <person name="Zhang H."/>
        </authorList>
    </citation>
    <scope>NUCLEOTIDE SEQUENCE</scope>
    <source>
        <strain evidence="5">G01</strain>
    </source>
</reference>
<dbReference type="AlphaFoldDB" id="A0AAW2IRC6"/>
<dbReference type="Gene3D" id="2.60.40.790">
    <property type="match status" value="1"/>
</dbReference>
<sequence>MSSLGPWHGGRRGGWDTAPFFTSPYSSEASDPWDYGGGMTSWLRGGDRSEDATAFGPCQWVRREDLKVQVEDNNVLQISGERMVEKEEEGGKWHRVERRRGSFSRRFRLPENTSVEDIKCGLEHGVLTVEVPKKEVQEQPRNVRYIDVA</sequence>
<proteinExistence type="inferred from homology"/>
<keyword evidence="1 5" id="KW-0346">Stress response</keyword>
<feature type="domain" description="SHSP" evidence="4">
    <location>
        <begin position="34"/>
        <end position="149"/>
    </location>
</feature>
<dbReference type="SUPFAM" id="SSF49764">
    <property type="entry name" value="HSP20-like chaperones"/>
    <property type="match status" value="1"/>
</dbReference>
<protein>
    <submittedName>
        <fullName evidence="5">Class I heat shock protein 1</fullName>
    </submittedName>
</protein>
<evidence type="ECO:0000256" key="2">
    <source>
        <dbReference type="PROSITE-ProRule" id="PRU00285"/>
    </source>
</evidence>
<organism evidence="5">
    <name type="scientific">Sesamum angustifolium</name>
    <dbReference type="NCBI Taxonomy" id="2727405"/>
    <lineage>
        <taxon>Eukaryota</taxon>
        <taxon>Viridiplantae</taxon>
        <taxon>Streptophyta</taxon>
        <taxon>Embryophyta</taxon>
        <taxon>Tracheophyta</taxon>
        <taxon>Spermatophyta</taxon>
        <taxon>Magnoliopsida</taxon>
        <taxon>eudicotyledons</taxon>
        <taxon>Gunneridae</taxon>
        <taxon>Pentapetalae</taxon>
        <taxon>asterids</taxon>
        <taxon>lamiids</taxon>
        <taxon>Lamiales</taxon>
        <taxon>Pedaliaceae</taxon>
        <taxon>Sesamum</taxon>
    </lineage>
</organism>
<dbReference type="EMBL" id="JACGWK010001636">
    <property type="protein sequence ID" value="KAL0284709.1"/>
    <property type="molecule type" value="Genomic_DNA"/>
</dbReference>
<dbReference type="InterPro" id="IPR002068">
    <property type="entry name" value="A-crystallin/Hsp20_dom"/>
</dbReference>
<evidence type="ECO:0000256" key="1">
    <source>
        <dbReference type="ARBA" id="ARBA00023016"/>
    </source>
</evidence>
<dbReference type="InterPro" id="IPR008978">
    <property type="entry name" value="HSP20-like_chaperone"/>
</dbReference>
<evidence type="ECO:0000256" key="3">
    <source>
        <dbReference type="RuleBase" id="RU003616"/>
    </source>
</evidence>
<dbReference type="InterPro" id="IPR031107">
    <property type="entry name" value="Small_HSP"/>
</dbReference>
<reference evidence="5" key="1">
    <citation type="submission" date="2020-06" db="EMBL/GenBank/DDBJ databases">
        <authorList>
            <person name="Li T."/>
            <person name="Hu X."/>
            <person name="Zhang T."/>
            <person name="Song X."/>
            <person name="Zhang H."/>
            <person name="Dai N."/>
            <person name="Sheng W."/>
            <person name="Hou X."/>
            <person name="Wei L."/>
        </authorList>
    </citation>
    <scope>NUCLEOTIDE SEQUENCE</scope>
    <source>
        <strain evidence="5">G01</strain>
        <tissue evidence="5">Leaf</tissue>
    </source>
</reference>